<accession>A0A9W9Z9B3</accession>
<evidence type="ECO:0000313" key="2">
    <source>
        <dbReference type="EMBL" id="KAJ7377407.1"/>
    </source>
</evidence>
<dbReference type="InterPro" id="IPR050778">
    <property type="entry name" value="Cueball_EGF_LRP_Nidogen"/>
</dbReference>
<dbReference type="PANTHER" id="PTHR46513:SF13">
    <property type="entry name" value="EGF-LIKE DOMAIN-CONTAINING PROTEIN"/>
    <property type="match status" value="1"/>
</dbReference>
<keyword evidence="2" id="KW-0449">Lipoprotein</keyword>
<dbReference type="SUPFAM" id="SSF63825">
    <property type="entry name" value="YWTD domain"/>
    <property type="match status" value="1"/>
</dbReference>
<feature type="repeat" description="LDL-receptor class B" evidence="1">
    <location>
        <begin position="249"/>
        <end position="291"/>
    </location>
</feature>
<keyword evidence="2" id="KW-0675">Receptor</keyword>
<protein>
    <submittedName>
        <fullName evidence="2">Low-density lipoprotein receptor- protein 6</fullName>
    </submittedName>
</protein>
<feature type="repeat" description="LDL-receptor class B" evidence="1">
    <location>
        <begin position="207"/>
        <end position="248"/>
    </location>
</feature>
<dbReference type="EMBL" id="MU826379">
    <property type="protein sequence ID" value="KAJ7377407.1"/>
    <property type="molecule type" value="Genomic_DNA"/>
</dbReference>
<reference evidence="2" key="1">
    <citation type="submission" date="2023-01" db="EMBL/GenBank/DDBJ databases">
        <title>Genome assembly of the deep-sea coral Lophelia pertusa.</title>
        <authorList>
            <person name="Herrera S."/>
            <person name="Cordes E."/>
        </authorList>
    </citation>
    <scope>NUCLEOTIDE SEQUENCE</scope>
    <source>
        <strain evidence="2">USNM1676648</strain>
        <tissue evidence="2">Polyp</tissue>
    </source>
</reference>
<proteinExistence type="predicted"/>
<dbReference type="PROSITE" id="PS51120">
    <property type="entry name" value="LDLRB"/>
    <property type="match status" value="2"/>
</dbReference>
<dbReference type="Proteomes" id="UP001163046">
    <property type="component" value="Unassembled WGS sequence"/>
</dbReference>
<dbReference type="Pfam" id="PF14670">
    <property type="entry name" value="FXa_inhibition"/>
    <property type="match status" value="1"/>
</dbReference>
<dbReference type="InterPro" id="IPR000033">
    <property type="entry name" value="LDLR_classB_rpt"/>
</dbReference>
<dbReference type="PANTHER" id="PTHR46513">
    <property type="entry name" value="VITELLOGENIN RECEPTOR-LIKE PROTEIN-RELATED-RELATED"/>
    <property type="match status" value="1"/>
</dbReference>
<comment type="caution">
    <text evidence="2">The sequence shown here is derived from an EMBL/GenBank/DDBJ whole genome shotgun (WGS) entry which is preliminary data.</text>
</comment>
<name>A0A9W9Z9B3_9CNID</name>
<dbReference type="OrthoDB" id="664115at2759"/>
<organism evidence="2 3">
    <name type="scientific">Desmophyllum pertusum</name>
    <dbReference type="NCBI Taxonomy" id="174260"/>
    <lineage>
        <taxon>Eukaryota</taxon>
        <taxon>Metazoa</taxon>
        <taxon>Cnidaria</taxon>
        <taxon>Anthozoa</taxon>
        <taxon>Hexacorallia</taxon>
        <taxon>Scleractinia</taxon>
        <taxon>Caryophylliina</taxon>
        <taxon>Caryophylliidae</taxon>
        <taxon>Desmophyllum</taxon>
    </lineage>
</organism>
<keyword evidence="3" id="KW-1185">Reference proteome</keyword>
<sequence>MDGKNQTVIANVSLIADTDYRMAMDYQRHYLFVADNSKIRYIKLNDNNEINTLFHEILTPTNIQILNGTMYWATQGDGGFQGALFYTNITESAPTAKAVADSLGEPSGIYVHNSLSSQIPVDSPCKINNGGCSQLCVLNPNGRRCLCQAGMKVADDGISCTLGDVVLVTDIDHQDILYSPLTGNILSPLPLSNVTAPVGIAFGPCDDHVYWTDSEHHLVARSTIDGKKQEIIRSNVTEPTGMDLDLVGGHVYWINRGDSTIEVSKLNGDYWKVLVSNVTSGPFDIGLDPTRG</sequence>
<dbReference type="InterPro" id="IPR011042">
    <property type="entry name" value="6-blade_b-propeller_TolB-like"/>
</dbReference>
<dbReference type="SUPFAM" id="SSF63829">
    <property type="entry name" value="Calcium-dependent phosphotriesterase"/>
    <property type="match status" value="1"/>
</dbReference>
<dbReference type="AlphaFoldDB" id="A0A9W9Z9B3"/>
<evidence type="ECO:0000313" key="3">
    <source>
        <dbReference type="Proteomes" id="UP001163046"/>
    </source>
</evidence>
<evidence type="ECO:0000256" key="1">
    <source>
        <dbReference type="PROSITE-ProRule" id="PRU00461"/>
    </source>
</evidence>
<gene>
    <name evidence="2" type="primary">LRP6_9</name>
    <name evidence="2" type="ORF">OS493_029305</name>
</gene>
<dbReference type="SMART" id="SM00135">
    <property type="entry name" value="LY"/>
    <property type="match status" value="3"/>
</dbReference>
<dbReference type="Gene3D" id="2.120.10.30">
    <property type="entry name" value="TolB, C-terminal domain"/>
    <property type="match status" value="2"/>
</dbReference>